<dbReference type="Proteomes" id="UP001501598">
    <property type="component" value="Unassembled WGS sequence"/>
</dbReference>
<evidence type="ECO:0000313" key="1">
    <source>
        <dbReference type="EMBL" id="GAA4545659.1"/>
    </source>
</evidence>
<sequence length="67" mass="7343">MAEHPFTVLPVIPVGRTAAQRYRSGGEQYRAVCQTCPWEGGVTLTAQLATWSGMRHCREANAAEVKP</sequence>
<protein>
    <submittedName>
        <fullName evidence="1">Uncharacterized protein</fullName>
    </submittedName>
</protein>
<comment type="caution">
    <text evidence="1">The sequence shown here is derived from an EMBL/GenBank/DDBJ whole genome shotgun (WGS) entry which is preliminary data.</text>
</comment>
<gene>
    <name evidence="1" type="ORF">GCM10023175_25930</name>
</gene>
<organism evidence="1 2">
    <name type="scientific">Pseudonocardia xishanensis</name>
    <dbReference type="NCBI Taxonomy" id="630995"/>
    <lineage>
        <taxon>Bacteria</taxon>
        <taxon>Bacillati</taxon>
        <taxon>Actinomycetota</taxon>
        <taxon>Actinomycetes</taxon>
        <taxon>Pseudonocardiales</taxon>
        <taxon>Pseudonocardiaceae</taxon>
        <taxon>Pseudonocardia</taxon>
    </lineage>
</organism>
<reference evidence="2" key="1">
    <citation type="journal article" date="2019" name="Int. J. Syst. Evol. Microbiol.">
        <title>The Global Catalogue of Microorganisms (GCM) 10K type strain sequencing project: providing services to taxonomists for standard genome sequencing and annotation.</title>
        <authorList>
            <consortium name="The Broad Institute Genomics Platform"/>
            <consortium name="The Broad Institute Genome Sequencing Center for Infectious Disease"/>
            <person name="Wu L."/>
            <person name="Ma J."/>
        </authorList>
    </citation>
    <scope>NUCLEOTIDE SEQUENCE [LARGE SCALE GENOMIC DNA]</scope>
    <source>
        <strain evidence="2">JCM 17906</strain>
    </source>
</reference>
<keyword evidence="2" id="KW-1185">Reference proteome</keyword>
<proteinExistence type="predicted"/>
<dbReference type="EMBL" id="BAABGT010000032">
    <property type="protein sequence ID" value="GAA4545659.1"/>
    <property type="molecule type" value="Genomic_DNA"/>
</dbReference>
<accession>A0ABP8RRI1</accession>
<evidence type="ECO:0000313" key="2">
    <source>
        <dbReference type="Proteomes" id="UP001501598"/>
    </source>
</evidence>
<dbReference type="RefSeq" id="WP_345416618.1">
    <property type="nucleotide sequence ID" value="NZ_BAABGT010000032.1"/>
</dbReference>
<name>A0ABP8RRI1_9PSEU</name>